<keyword evidence="4" id="KW-1185">Reference proteome</keyword>
<dbReference type="Proteomes" id="UP000703269">
    <property type="component" value="Unassembled WGS sequence"/>
</dbReference>
<evidence type="ECO:0000256" key="1">
    <source>
        <dbReference type="SAM" id="MobiDB-lite"/>
    </source>
</evidence>
<dbReference type="Pfam" id="PF00646">
    <property type="entry name" value="F-box"/>
    <property type="match status" value="1"/>
</dbReference>
<feature type="region of interest" description="Disordered" evidence="1">
    <location>
        <begin position="1"/>
        <end position="49"/>
    </location>
</feature>
<dbReference type="InterPro" id="IPR001810">
    <property type="entry name" value="F-box_dom"/>
</dbReference>
<proteinExistence type="predicted"/>
<dbReference type="OrthoDB" id="2322499at2759"/>
<feature type="domain" description="F-box" evidence="2">
    <location>
        <begin position="50"/>
        <end position="99"/>
    </location>
</feature>
<organism evidence="3 4">
    <name type="scientific">Phanerochaete sordida</name>
    <dbReference type="NCBI Taxonomy" id="48140"/>
    <lineage>
        <taxon>Eukaryota</taxon>
        <taxon>Fungi</taxon>
        <taxon>Dikarya</taxon>
        <taxon>Basidiomycota</taxon>
        <taxon>Agaricomycotina</taxon>
        <taxon>Agaricomycetes</taxon>
        <taxon>Polyporales</taxon>
        <taxon>Phanerochaetaceae</taxon>
        <taxon>Phanerochaete</taxon>
    </lineage>
</organism>
<dbReference type="InterPro" id="IPR036047">
    <property type="entry name" value="F-box-like_dom_sf"/>
</dbReference>
<reference evidence="3 4" key="1">
    <citation type="submission" date="2021-08" db="EMBL/GenBank/DDBJ databases">
        <title>Draft Genome Sequence of Phanerochaete sordida strain YK-624.</title>
        <authorList>
            <person name="Mori T."/>
            <person name="Dohra H."/>
            <person name="Suzuki T."/>
            <person name="Kawagishi H."/>
            <person name="Hirai H."/>
        </authorList>
    </citation>
    <scope>NUCLEOTIDE SEQUENCE [LARGE SCALE GENOMIC DNA]</scope>
    <source>
        <strain evidence="3 4">YK-624</strain>
    </source>
</reference>
<gene>
    <name evidence="3" type="ORF">PsYK624_068850</name>
</gene>
<dbReference type="SUPFAM" id="SSF81383">
    <property type="entry name" value="F-box domain"/>
    <property type="match status" value="1"/>
</dbReference>
<evidence type="ECO:0000313" key="4">
    <source>
        <dbReference type="Proteomes" id="UP000703269"/>
    </source>
</evidence>
<feature type="compositionally biased region" description="Basic and acidic residues" evidence="1">
    <location>
        <begin position="31"/>
        <end position="42"/>
    </location>
</feature>
<dbReference type="CDD" id="cd09917">
    <property type="entry name" value="F-box_SF"/>
    <property type="match status" value="1"/>
</dbReference>
<evidence type="ECO:0000313" key="3">
    <source>
        <dbReference type="EMBL" id="GJE90741.1"/>
    </source>
</evidence>
<sequence length="664" mass="75963">MDQVPGHSLATRAPEPSDKPSALAPPRKRPRAADARDAEPSKRRNKRKSLSLLTDMPLDIIFEIFSKLQPGDLTALSRSNKAFRKMLLHRSSITIWQAARNNVPGLPDCPPELSEPAYANLVFTSNCHYCGKQGIQVIEWLLLVRCCKSCRENSSIFFDATNHPNDRKRDWLRLYFPSIIRGRSVYVRMTDLIPFLADWERRGDKDEQLDVLLKETMENTTRLKQRIVQYQVWDEGRNRSREQELDSIRAQRRRAVWAKLAILGLGGEEALLSGSQKDRLENMEGMKEPTPLTERNWLKIKNPIISFIRNARKERVRKERSAPYCNVLNAMIPHLDAYGRTQPLTECFPTTMEFCSIPSVREYIDELITPGTTIDPVRFNMLIPSAIEEWSDNISRHLTQLLPPWLAGPSNAAGLRSALVWFRCANSSKYSVSCEDTTLGFPRILVHQHVRRERRAADDPQGADDDLANAVRENCLRSPYVFDADELRANVAFDVHASFAAAELVQACGLDPARATAQEMDACDARVACVPCRQVMSWRKAVAHVYKPCHKGRREWVVLDGEDTNALLRLEAKDRPRTTTGAFWCMRCRRFDRAMYNFFSHKGLKALKSHMEQIHGIVQFRPKYNVDYYVHDGEPMNDGERPLPVAYKDLDFKISTPELAALGW</sequence>
<name>A0A9P3G9G3_9APHY</name>
<dbReference type="AlphaFoldDB" id="A0A9P3G9G3"/>
<protein>
    <submittedName>
        <fullName evidence="3">F-box protein</fullName>
    </submittedName>
</protein>
<dbReference type="PROSITE" id="PS50181">
    <property type="entry name" value="FBOX"/>
    <property type="match status" value="1"/>
</dbReference>
<comment type="caution">
    <text evidence="3">The sequence shown here is derived from an EMBL/GenBank/DDBJ whole genome shotgun (WGS) entry which is preliminary data.</text>
</comment>
<accession>A0A9P3G9G3</accession>
<dbReference type="EMBL" id="BPQB01000018">
    <property type="protein sequence ID" value="GJE90741.1"/>
    <property type="molecule type" value="Genomic_DNA"/>
</dbReference>
<evidence type="ECO:0000259" key="2">
    <source>
        <dbReference type="PROSITE" id="PS50181"/>
    </source>
</evidence>